<dbReference type="InterPro" id="IPR001260">
    <property type="entry name" value="Coprogen_oxidase_aer"/>
</dbReference>
<evidence type="ECO:0000256" key="7">
    <source>
        <dbReference type="ARBA" id="ARBA00023244"/>
    </source>
</evidence>
<organism evidence="8 9">
    <name type="scientific">Emticicia oligotrophica (strain DSM 17448 / CIP 109782 / MTCC 6937 / GPTSA100-15)</name>
    <dbReference type="NCBI Taxonomy" id="929562"/>
    <lineage>
        <taxon>Bacteria</taxon>
        <taxon>Pseudomonadati</taxon>
        <taxon>Bacteroidota</taxon>
        <taxon>Cytophagia</taxon>
        <taxon>Cytophagales</taxon>
        <taxon>Leadbetterellaceae</taxon>
        <taxon>Emticicia</taxon>
    </lineage>
</organism>
<dbReference type="EMBL" id="CP002961">
    <property type="protein sequence ID" value="AFK04164.1"/>
    <property type="molecule type" value="Genomic_DNA"/>
</dbReference>
<sequence>MANFKNNCLAKDLLSNFVTKFQKNIMLSKENIAEYFQTLQDNICQALEMTDGKGKFQEDKWEHHSGGGGRTRVITGGNIIEKGGVNFSSVQGQTSEALQKQLKLEEKADYFATGVSIVQHPVSPMVPIIHMNVRYFEMSNGISWFGGGIDLTPHYVVDEDARWFHEQLKNVCDKHDAEAYKKYKEWADNYFYIPHRQETRGVGGIFFDYLKPQSVEEKSKIFDFVKSVGESFAPIYTHLMAKNAQIPFIEEHKTWQMLRRGRYVEFNLAWDRGTKFGLETNGRTESILMSLPPVANWVYDYKPEANSLEERTLSLLKKGIDWI</sequence>
<evidence type="ECO:0000256" key="6">
    <source>
        <dbReference type="ARBA" id="ARBA00023133"/>
    </source>
</evidence>
<protein>
    <recommendedName>
        <fullName evidence="4">coproporphyrinogen oxidase</fullName>
        <ecNumber evidence="4">1.3.3.3</ecNumber>
    </recommendedName>
</protein>
<dbReference type="SUPFAM" id="SSF102886">
    <property type="entry name" value="Coproporphyrinogen III oxidase"/>
    <property type="match status" value="1"/>
</dbReference>
<evidence type="ECO:0000313" key="9">
    <source>
        <dbReference type="Proteomes" id="UP000002875"/>
    </source>
</evidence>
<evidence type="ECO:0000256" key="2">
    <source>
        <dbReference type="ARBA" id="ARBA00010644"/>
    </source>
</evidence>
<accession>A0ABM5N3W9</accession>
<gene>
    <name evidence="8" type="ordered locus">Emtol_3031</name>
</gene>
<keyword evidence="7" id="KW-0627">Porphyrin biosynthesis</keyword>
<evidence type="ECO:0000256" key="4">
    <source>
        <dbReference type="ARBA" id="ARBA00012869"/>
    </source>
</evidence>
<evidence type="ECO:0000256" key="1">
    <source>
        <dbReference type="ARBA" id="ARBA00005168"/>
    </source>
</evidence>
<comment type="subunit">
    <text evidence="3">Homodimer.</text>
</comment>
<keyword evidence="9" id="KW-1185">Reference proteome</keyword>
<dbReference type="PRINTS" id="PR00073">
    <property type="entry name" value="COPRGNOXDASE"/>
</dbReference>
<evidence type="ECO:0000313" key="8">
    <source>
        <dbReference type="EMBL" id="AFK04164.1"/>
    </source>
</evidence>
<reference evidence="8 9" key="1">
    <citation type="submission" date="2011-07" db="EMBL/GenBank/DDBJ databases">
        <title>The complete genome of chromosome of Emticicia oligotrophica DSM 17448.</title>
        <authorList>
            <consortium name="US DOE Joint Genome Institute (JGI-PGF)"/>
            <person name="Lucas S."/>
            <person name="Han J."/>
            <person name="Lapidus A."/>
            <person name="Bruce D."/>
            <person name="Goodwin L."/>
            <person name="Pitluck S."/>
            <person name="Peters L."/>
            <person name="Kyrpides N."/>
            <person name="Mavromatis K."/>
            <person name="Ivanova N."/>
            <person name="Ovchinnikova G."/>
            <person name="Teshima H."/>
            <person name="Detter J.C."/>
            <person name="Tapia R."/>
            <person name="Han C."/>
            <person name="Land M."/>
            <person name="Hauser L."/>
            <person name="Markowitz V."/>
            <person name="Cheng J.-F."/>
            <person name="Hugenholtz P."/>
            <person name="Woyke T."/>
            <person name="Wu D."/>
            <person name="Tindall B."/>
            <person name="Pomrenke H."/>
            <person name="Brambilla E."/>
            <person name="Klenk H.-P."/>
            <person name="Eisen J.A."/>
        </authorList>
    </citation>
    <scope>NUCLEOTIDE SEQUENCE [LARGE SCALE GENOMIC DNA]</scope>
    <source>
        <strain evidence="8 9">DSM 17448</strain>
    </source>
</reference>
<dbReference type="InterPro" id="IPR018375">
    <property type="entry name" value="Coprogen_oxidase_CS"/>
</dbReference>
<keyword evidence="6" id="KW-0350">Heme biosynthesis</keyword>
<name>A0ABM5N3W9_EMTOG</name>
<dbReference type="Pfam" id="PF01218">
    <property type="entry name" value="Coprogen_oxidas"/>
    <property type="match status" value="1"/>
</dbReference>
<proteinExistence type="inferred from homology"/>
<dbReference type="EC" id="1.3.3.3" evidence="4"/>
<dbReference type="PANTHER" id="PTHR10755:SF0">
    <property type="entry name" value="OXYGEN-DEPENDENT COPROPORPHYRINOGEN-III OXIDASE, MITOCHONDRIAL"/>
    <property type="match status" value="1"/>
</dbReference>
<comment type="similarity">
    <text evidence="2">Belongs to the aerobic coproporphyrinogen-III oxidase family.</text>
</comment>
<dbReference type="InterPro" id="IPR036406">
    <property type="entry name" value="Coprogen_oxidase_aer_sf"/>
</dbReference>
<dbReference type="PANTHER" id="PTHR10755">
    <property type="entry name" value="COPROPORPHYRINOGEN III OXIDASE, MITOCHONDRIAL"/>
    <property type="match status" value="1"/>
</dbReference>
<keyword evidence="5" id="KW-0560">Oxidoreductase</keyword>
<dbReference type="PROSITE" id="PS01021">
    <property type="entry name" value="COPROGEN_OXIDASE"/>
    <property type="match status" value="1"/>
</dbReference>
<evidence type="ECO:0000256" key="5">
    <source>
        <dbReference type="ARBA" id="ARBA00023002"/>
    </source>
</evidence>
<dbReference type="PIRSF" id="PIRSF000166">
    <property type="entry name" value="Coproporphyri_ox"/>
    <property type="match status" value="1"/>
</dbReference>
<dbReference type="Proteomes" id="UP000002875">
    <property type="component" value="Chromosome"/>
</dbReference>
<evidence type="ECO:0000256" key="3">
    <source>
        <dbReference type="ARBA" id="ARBA00011738"/>
    </source>
</evidence>
<comment type="pathway">
    <text evidence="1">Porphyrin-containing compound metabolism; protoporphyrin-IX biosynthesis; protoporphyrinogen-IX from coproporphyrinogen-III (O2 route): step 1/1.</text>
</comment>
<dbReference type="NCBIfam" id="NF003727">
    <property type="entry name" value="PRK05330.1"/>
    <property type="match status" value="1"/>
</dbReference>
<dbReference type="Gene3D" id="3.40.1500.10">
    <property type="entry name" value="Coproporphyrinogen III oxidase, aerobic"/>
    <property type="match status" value="1"/>
</dbReference>